<keyword evidence="1" id="KW-0812">Transmembrane</keyword>
<dbReference type="Proteomes" id="UP000267268">
    <property type="component" value="Chromosome 1"/>
</dbReference>
<keyword evidence="3" id="KW-1185">Reference proteome</keyword>
<sequence>MKSITFLIVTSMIGILSFNAYFINTHSGTFIKPSSEEFAMTYFDEHEENNLPEVKGLNIDITETIVGKKGHFDNVFLKITSVNNLQILDIKCDGHVVRAANDGESIENIDLVGLNFPIEEQKSAIINLKKFINTQLTETGNYTVHVQLSSQNDINGNPQLIDKKIHIRLI</sequence>
<evidence type="ECO:0000256" key="1">
    <source>
        <dbReference type="SAM" id="Phobius"/>
    </source>
</evidence>
<evidence type="ECO:0000313" key="2">
    <source>
        <dbReference type="EMBL" id="AZQ63414.1"/>
    </source>
</evidence>
<feature type="transmembrane region" description="Helical" evidence="1">
    <location>
        <begin position="6"/>
        <end position="23"/>
    </location>
</feature>
<protein>
    <submittedName>
        <fullName evidence="2">Uncharacterized protein</fullName>
    </submittedName>
</protein>
<reference evidence="2 3" key="1">
    <citation type="submission" date="2018-12" db="EMBL/GenBank/DDBJ databases">
        <title>Flammeovirga pectinis sp. nov., isolated from the gut of the Korean scallop, Patinopecten yessoensis.</title>
        <authorList>
            <person name="Bae J.-W."/>
            <person name="Jeong Y.-S."/>
            <person name="Kang W."/>
        </authorList>
    </citation>
    <scope>NUCLEOTIDE SEQUENCE [LARGE SCALE GENOMIC DNA]</scope>
    <source>
        <strain evidence="2 3">L12M1</strain>
    </source>
</reference>
<keyword evidence="1" id="KW-1133">Transmembrane helix</keyword>
<dbReference type="AlphaFoldDB" id="A0A3Q9FMB3"/>
<name>A0A3Q9FMB3_9BACT</name>
<gene>
    <name evidence="2" type="ORF">EI427_14590</name>
</gene>
<keyword evidence="1" id="KW-0472">Membrane</keyword>
<evidence type="ECO:0000313" key="3">
    <source>
        <dbReference type="Proteomes" id="UP000267268"/>
    </source>
</evidence>
<organism evidence="2 3">
    <name type="scientific">Flammeovirga pectinis</name>
    <dbReference type="NCBI Taxonomy" id="2494373"/>
    <lineage>
        <taxon>Bacteria</taxon>
        <taxon>Pseudomonadati</taxon>
        <taxon>Bacteroidota</taxon>
        <taxon>Cytophagia</taxon>
        <taxon>Cytophagales</taxon>
        <taxon>Flammeovirgaceae</taxon>
        <taxon>Flammeovirga</taxon>
    </lineage>
</organism>
<accession>A0A3Q9FMB3</accession>
<dbReference type="KEGG" id="fll:EI427_14590"/>
<dbReference type="OrthoDB" id="978612at2"/>
<dbReference type="EMBL" id="CP034562">
    <property type="protein sequence ID" value="AZQ63414.1"/>
    <property type="molecule type" value="Genomic_DNA"/>
</dbReference>
<proteinExistence type="predicted"/>